<dbReference type="PANTHER" id="PTHR45947:SF13">
    <property type="entry name" value="TRANSFERASE"/>
    <property type="match status" value="1"/>
</dbReference>
<reference evidence="6" key="1">
    <citation type="journal article" date="2019" name="Int. J. Syst. Evol. Microbiol.">
        <title>The Global Catalogue of Microorganisms (GCM) 10K type strain sequencing project: providing services to taxonomists for standard genome sequencing and annotation.</title>
        <authorList>
            <consortium name="The Broad Institute Genomics Platform"/>
            <consortium name="The Broad Institute Genome Sequencing Center for Infectious Disease"/>
            <person name="Wu L."/>
            <person name="Ma J."/>
        </authorList>
    </citation>
    <scope>NUCLEOTIDE SEQUENCE [LARGE SCALE GENOMIC DNA]</scope>
    <source>
        <strain evidence="6">YIM 94188</strain>
    </source>
</reference>
<dbReference type="SUPFAM" id="SSF53756">
    <property type="entry name" value="UDP-Glycosyltransferase/glycogen phosphorylase"/>
    <property type="match status" value="1"/>
</dbReference>
<feature type="domain" description="Glycosyl transferase family 1" evidence="3">
    <location>
        <begin position="212"/>
        <end position="365"/>
    </location>
</feature>
<dbReference type="EMBL" id="JBHSNS010000006">
    <property type="protein sequence ID" value="MFC5729979.1"/>
    <property type="molecule type" value="Genomic_DNA"/>
</dbReference>
<evidence type="ECO:0000256" key="2">
    <source>
        <dbReference type="ARBA" id="ARBA00022679"/>
    </source>
</evidence>
<keyword evidence="6" id="KW-1185">Reference proteome</keyword>
<sequence length="411" mass="44157">MRILIAHSRYRATEPSGENLVADQERALLAGAGHQVELYQRSSDDVAEWSVGRKARLGLTSIRNPAVHRELGRVLDRFRPDVVHVHNTFPMLSPSVLHACAAGGVPVVATIHNYNLLCPSAFFRDGRVCHDCIGGAVVPALAHGCYRDSRLATLPVAVGTLVNRPSWRDLVSAYVFISSAQRDLMGSLGLPADRTFVKHNFVIPADPAAAGPRRGVVFSGRLTPTKGVELLMQAWDLLLARGVRDPRLLVVGSGPLEERVRAWAATRPSVVLTGRLAPAAARAALVSAVAVVVPSQWEEAFGLVAVEAMAAGIPPIAPAHGAFVELVTDGVDGVLFAPGRADRLADVLAAVHESPDRFLSLGEAALSTYLARFTPDRSLERLEEIYRYAVANPRGVERSARRLAPWGVPPP</sequence>
<dbReference type="EC" id="2.4.-.-" evidence="5"/>
<dbReference type="RefSeq" id="WP_378527253.1">
    <property type="nucleotide sequence ID" value="NZ_JBHSNS010000006.1"/>
</dbReference>
<comment type="caution">
    <text evidence="5">The sequence shown here is derived from an EMBL/GenBank/DDBJ whole genome shotgun (WGS) entry which is preliminary data.</text>
</comment>
<dbReference type="Proteomes" id="UP001596072">
    <property type="component" value="Unassembled WGS sequence"/>
</dbReference>
<keyword evidence="2 5" id="KW-0808">Transferase</keyword>
<evidence type="ECO:0000259" key="3">
    <source>
        <dbReference type="Pfam" id="PF00534"/>
    </source>
</evidence>
<evidence type="ECO:0000256" key="1">
    <source>
        <dbReference type="ARBA" id="ARBA00022676"/>
    </source>
</evidence>
<dbReference type="PANTHER" id="PTHR45947">
    <property type="entry name" value="SULFOQUINOVOSYL TRANSFERASE SQD2"/>
    <property type="match status" value="1"/>
</dbReference>
<name>A0ABW0ZK77_9ACTN</name>
<dbReference type="Pfam" id="PF13439">
    <property type="entry name" value="Glyco_transf_4"/>
    <property type="match status" value="1"/>
</dbReference>
<dbReference type="InterPro" id="IPR050194">
    <property type="entry name" value="Glycosyltransferase_grp1"/>
</dbReference>
<dbReference type="GO" id="GO:0016757">
    <property type="term" value="F:glycosyltransferase activity"/>
    <property type="evidence" value="ECO:0007669"/>
    <property type="project" value="UniProtKB-KW"/>
</dbReference>
<feature type="domain" description="Glycosyltransferase subfamily 4-like N-terminal" evidence="4">
    <location>
        <begin position="29"/>
        <end position="202"/>
    </location>
</feature>
<gene>
    <name evidence="5" type="ORF">ACFPQB_13715</name>
</gene>
<evidence type="ECO:0000313" key="5">
    <source>
        <dbReference type="EMBL" id="MFC5729979.1"/>
    </source>
</evidence>
<accession>A0ABW0ZK77</accession>
<dbReference type="InterPro" id="IPR028098">
    <property type="entry name" value="Glyco_trans_4-like_N"/>
</dbReference>
<keyword evidence="1 5" id="KW-0328">Glycosyltransferase</keyword>
<organism evidence="5 6">
    <name type="scientific">Nocardioides vastitatis</name>
    <dbReference type="NCBI Taxonomy" id="2568655"/>
    <lineage>
        <taxon>Bacteria</taxon>
        <taxon>Bacillati</taxon>
        <taxon>Actinomycetota</taxon>
        <taxon>Actinomycetes</taxon>
        <taxon>Propionibacteriales</taxon>
        <taxon>Nocardioidaceae</taxon>
        <taxon>Nocardioides</taxon>
    </lineage>
</organism>
<protein>
    <submittedName>
        <fullName evidence="5">Glycosyltransferase</fullName>
        <ecNumber evidence="5">2.4.-.-</ecNumber>
    </submittedName>
</protein>
<evidence type="ECO:0000259" key="4">
    <source>
        <dbReference type="Pfam" id="PF13439"/>
    </source>
</evidence>
<evidence type="ECO:0000313" key="6">
    <source>
        <dbReference type="Proteomes" id="UP001596072"/>
    </source>
</evidence>
<dbReference type="Pfam" id="PF00534">
    <property type="entry name" value="Glycos_transf_1"/>
    <property type="match status" value="1"/>
</dbReference>
<dbReference type="Gene3D" id="3.40.50.2000">
    <property type="entry name" value="Glycogen Phosphorylase B"/>
    <property type="match status" value="2"/>
</dbReference>
<proteinExistence type="predicted"/>
<dbReference type="InterPro" id="IPR001296">
    <property type="entry name" value="Glyco_trans_1"/>
</dbReference>